<sequence>MRRGGWAFRLPPHDGELLSSLLVRNAHAHGCSGYRFVNLLWPRRPAWNRDVDRNQDDAWLREIADHLGVPRERLGQATLADYAERLAGPGWARRGTVRLLLSAGILHRTRRRHGLQYCPACLAADRKPWYRKIWRVGFVLQCPEHGEPLRDACPVCDAPVIPHRSAVGHADHCHACGFPLVGELVPSAPEIPGSALRLQDKLLAVLETGTTRDPIGPWTGTEAFAGMRTLMMLASLQNYAPRIRRVLDLPPQAWPDGTEVRFEEARLPVRVSLMETVAALLERWPADFHDVAAELRLSQRFFRRWDVPPALAAEIARLGEGFTRDRRYEPVVYTPEMMRLRRRDPAAYRQARAARLLDACGRSSAGLPPKSRSPRTRKRYPPSDPGEDDA</sequence>
<proteinExistence type="predicted"/>
<feature type="domain" description="TniQ" evidence="2">
    <location>
        <begin position="8"/>
        <end position="149"/>
    </location>
</feature>
<evidence type="ECO:0000313" key="3">
    <source>
        <dbReference type="EMBL" id="SDG25867.1"/>
    </source>
</evidence>
<dbReference type="RefSeq" id="WP_090020523.1">
    <property type="nucleotide sequence ID" value="NZ_FNCE01000007.1"/>
</dbReference>
<gene>
    <name evidence="3" type="ORF">SAMN05216241_107128</name>
</gene>
<name>A0A1G7SRZ7_9PROT</name>
<feature type="region of interest" description="Disordered" evidence="1">
    <location>
        <begin position="359"/>
        <end position="390"/>
    </location>
</feature>
<organism evidence="3 4">
    <name type="scientific">Limimonas halophila</name>
    <dbReference type="NCBI Taxonomy" id="1082479"/>
    <lineage>
        <taxon>Bacteria</taxon>
        <taxon>Pseudomonadati</taxon>
        <taxon>Pseudomonadota</taxon>
        <taxon>Alphaproteobacteria</taxon>
        <taxon>Rhodospirillales</taxon>
        <taxon>Rhodovibrionaceae</taxon>
        <taxon>Limimonas</taxon>
    </lineage>
</organism>
<dbReference type="EMBL" id="FNCE01000007">
    <property type="protein sequence ID" value="SDG25867.1"/>
    <property type="molecule type" value="Genomic_DNA"/>
</dbReference>
<evidence type="ECO:0000313" key="4">
    <source>
        <dbReference type="Proteomes" id="UP000199415"/>
    </source>
</evidence>
<dbReference type="Proteomes" id="UP000199415">
    <property type="component" value="Unassembled WGS sequence"/>
</dbReference>
<dbReference type="STRING" id="1082479.SAMN05216241_107128"/>
<keyword evidence="4" id="KW-1185">Reference proteome</keyword>
<dbReference type="AlphaFoldDB" id="A0A1G7SRZ7"/>
<evidence type="ECO:0000256" key="1">
    <source>
        <dbReference type="SAM" id="MobiDB-lite"/>
    </source>
</evidence>
<protein>
    <submittedName>
        <fullName evidence="3">TniQ protein</fullName>
    </submittedName>
</protein>
<dbReference type="Pfam" id="PF06527">
    <property type="entry name" value="TniQ"/>
    <property type="match status" value="1"/>
</dbReference>
<reference evidence="3 4" key="1">
    <citation type="submission" date="2016-10" db="EMBL/GenBank/DDBJ databases">
        <authorList>
            <person name="de Groot N.N."/>
        </authorList>
    </citation>
    <scope>NUCLEOTIDE SEQUENCE [LARGE SCALE GENOMIC DNA]</scope>
    <source>
        <strain evidence="3 4">DSM 25584</strain>
    </source>
</reference>
<accession>A0A1G7SRZ7</accession>
<evidence type="ECO:0000259" key="2">
    <source>
        <dbReference type="Pfam" id="PF06527"/>
    </source>
</evidence>
<dbReference type="InterPro" id="IPR009492">
    <property type="entry name" value="TniQ"/>
</dbReference>
<dbReference type="OrthoDB" id="6917259at2"/>